<dbReference type="InterPro" id="IPR022121">
    <property type="entry name" value="Peptidase_M73_camelysin"/>
</dbReference>
<dbReference type="RefSeq" id="WP_230496063.1">
    <property type="nucleotide sequence ID" value="NZ_CAKJTG010000007.1"/>
</dbReference>
<keyword evidence="1" id="KW-0732">Signal</keyword>
<dbReference type="Proteomes" id="UP000789845">
    <property type="component" value="Unassembled WGS sequence"/>
</dbReference>
<sequence>MSMKKKLTMGAMSAALGLSLVAGGTWAAFNDIEEVTASFAAGTLNLTLADLVGDANNNTFKVSNLKPGDKMTRTIVLKNDGSLAMKDVLLSIDGITFTDYVPTSGQSGFGDTDTYGTNSALDYLSQFKVKVVNVGAQGGGGYPIDIILQDITLAELYLATSLTPPAGATPLQIANAKAKLGNTTFVKDGYFDDSRVQVTPRPQDYSPESLGAQYAGIPVGIEHRVAIEIEFAEYSTRDARGVEEQNKYQGDKVDVTFSLEGRQWDGQEVTASDVDASGKVTTNGLVNNGDPLTQQAGLTNSPAIYIWDQNDTEQYGPYPPGSIKQYNINFNTGVKLGDFSSAEVHFYAANGDFLGKNSVKASALAQYASSTGLTGLITAGIHPGDTTSDSFWNYSAYNSETELPSKAVFKFVKNGVEYSYSSN</sequence>
<dbReference type="AlphaFoldDB" id="A0A9C7LAD7"/>
<accession>A0A9C7LAD7</accession>
<dbReference type="NCBIfam" id="TIGR04088">
    <property type="entry name" value="cognate_SipW"/>
    <property type="match status" value="1"/>
</dbReference>
<evidence type="ECO:0000256" key="1">
    <source>
        <dbReference type="SAM" id="SignalP"/>
    </source>
</evidence>
<reference evidence="2" key="1">
    <citation type="submission" date="2021-10" db="EMBL/GenBank/DDBJ databases">
        <authorList>
            <person name="Criscuolo A."/>
        </authorList>
    </citation>
    <scope>NUCLEOTIDE SEQUENCE</scope>
    <source>
        <strain evidence="2">CIP111885</strain>
    </source>
</reference>
<dbReference type="EMBL" id="CAKJTG010000007">
    <property type="protein sequence ID" value="CAG9607803.1"/>
    <property type="molecule type" value="Genomic_DNA"/>
</dbReference>
<evidence type="ECO:0000313" key="3">
    <source>
        <dbReference type="Proteomes" id="UP000789845"/>
    </source>
</evidence>
<organism evidence="2 3">
    <name type="scientific">Pseudoneobacillus rhizosphaerae</name>
    <dbReference type="NCBI Taxonomy" id="2880968"/>
    <lineage>
        <taxon>Bacteria</taxon>
        <taxon>Bacillati</taxon>
        <taxon>Bacillota</taxon>
        <taxon>Bacilli</taxon>
        <taxon>Bacillales</taxon>
        <taxon>Bacillaceae</taxon>
        <taxon>Pseudoneobacillus</taxon>
    </lineage>
</organism>
<evidence type="ECO:0000313" key="2">
    <source>
        <dbReference type="EMBL" id="CAG9607803.1"/>
    </source>
</evidence>
<dbReference type="Pfam" id="PF12389">
    <property type="entry name" value="Peptidase_M73"/>
    <property type="match status" value="1"/>
</dbReference>
<gene>
    <name evidence="2" type="ORF">NEOCIP111885_01495</name>
</gene>
<keyword evidence="3" id="KW-1185">Reference proteome</keyword>
<evidence type="ECO:0008006" key="4">
    <source>
        <dbReference type="Google" id="ProtNLM"/>
    </source>
</evidence>
<proteinExistence type="predicted"/>
<comment type="caution">
    <text evidence="2">The sequence shown here is derived from an EMBL/GenBank/DDBJ whole genome shotgun (WGS) entry which is preliminary data.</text>
</comment>
<protein>
    <recommendedName>
        <fullName evidence="4">Camelysin metallo-endopeptidase</fullName>
    </recommendedName>
</protein>
<feature type="signal peptide" evidence="1">
    <location>
        <begin position="1"/>
        <end position="27"/>
    </location>
</feature>
<name>A0A9C7LAD7_9BACI</name>
<feature type="chain" id="PRO_5039219914" description="Camelysin metallo-endopeptidase" evidence="1">
    <location>
        <begin position="28"/>
        <end position="423"/>
    </location>
</feature>
<dbReference type="InterPro" id="IPR023833">
    <property type="entry name" value="Signal_pept_SipW-depend-type"/>
</dbReference>